<keyword evidence="4 10" id="KW-0732">Signal</keyword>
<name>A0A022QLI3_ERYGU</name>
<dbReference type="InterPro" id="IPR037045">
    <property type="entry name" value="S8pro/Inhibitor_I9_sf"/>
</dbReference>
<keyword evidence="3 9" id="KW-0645">Protease</keyword>
<comment type="similarity">
    <text evidence="2 9">Belongs to the peptidase S8 family.</text>
</comment>
<keyword evidence="16" id="KW-1185">Reference proteome</keyword>
<dbReference type="PhylomeDB" id="A0A022QLI3"/>
<accession>A0A022QLI3</accession>
<evidence type="ECO:0000256" key="9">
    <source>
        <dbReference type="PROSITE-ProRule" id="PRU01240"/>
    </source>
</evidence>
<feature type="chain" id="PRO_5001506958" evidence="10">
    <location>
        <begin position="24"/>
        <end position="742"/>
    </location>
</feature>
<protein>
    <submittedName>
        <fullName evidence="15">Uncharacterized protein</fullName>
    </submittedName>
</protein>
<feature type="active site" description="Charge relay system" evidence="8 9">
    <location>
        <position position="208"/>
    </location>
</feature>
<dbReference type="OMA" id="HCAEMEN"/>
<evidence type="ECO:0000256" key="10">
    <source>
        <dbReference type="SAM" id="SignalP"/>
    </source>
</evidence>
<evidence type="ECO:0000256" key="5">
    <source>
        <dbReference type="ARBA" id="ARBA00022801"/>
    </source>
</evidence>
<evidence type="ECO:0000259" key="12">
    <source>
        <dbReference type="Pfam" id="PF02225"/>
    </source>
</evidence>
<evidence type="ECO:0000256" key="1">
    <source>
        <dbReference type="ARBA" id="ARBA00004613"/>
    </source>
</evidence>
<proteinExistence type="inferred from homology"/>
<dbReference type="InterPro" id="IPR041469">
    <property type="entry name" value="Subtilisin-like_FN3"/>
</dbReference>
<reference evidence="15 16" key="1">
    <citation type="journal article" date="2013" name="Proc. Natl. Acad. Sci. U.S.A.">
        <title>Fine-scale variation in meiotic recombination in Mimulus inferred from population shotgun sequencing.</title>
        <authorList>
            <person name="Hellsten U."/>
            <person name="Wright K.M."/>
            <person name="Jenkins J."/>
            <person name="Shu S."/>
            <person name="Yuan Y."/>
            <person name="Wessler S.R."/>
            <person name="Schmutz J."/>
            <person name="Willis J.H."/>
            <person name="Rokhsar D.S."/>
        </authorList>
    </citation>
    <scope>NUCLEOTIDE SEQUENCE [LARGE SCALE GENOMIC DNA]</scope>
    <source>
        <strain evidence="16">cv. DUN x IM62</strain>
    </source>
</reference>
<keyword evidence="6 9" id="KW-0720">Serine protease</keyword>
<dbReference type="OrthoDB" id="206201at2759"/>
<feature type="active site" description="Charge relay system" evidence="8 9">
    <location>
        <position position="528"/>
    </location>
</feature>
<dbReference type="PROSITE" id="PS51892">
    <property type="entry name" value="SUBTILASE"/>
    <property type="match status" value="1"/>
</dbReference>
<dbReference type="InterPro" id="IPR010259">
    <property type="entry name" value="S8pro/Inhibitor_I9"/>
</dbReference>
<feature type="signal peptide" evidence="10">
    <location>
        <begin position="1"/>
        <end position="23"/>
    </location>
</feature>
<dbReference type="CDD" id="cd04852">
    <property type="entry name" value="Peptidases_S8_3"/>
    <property type="match status" value="1"/>
</dbReference>
<feature type="domain" description="PA" evidence="12">
    <location>
        <begin position="365"/>
        <end position="445"/>
    </location>
</feature>
<dbReference type="Gene3D" id="3.40.50.200">
    <property type="entry name" value="Peptidase S8/S53 domain"/>
    <property type="match status" value="1"/>
</dbReference>
<evidence type="ECO:0000256" key="8">
    <source>
        <dbReference type="PIRSR" id="PIRSR615500-1"/>
    </source>
</evidence>
<comment type="subcellular location">
    <subcellularLocation>
        <location evidence="1">Secreted</location>
    </subcellularLocation>
</comment>
<evidence type="ECO:0000256" key="3">
    <source>
        <dbReference type="ARBA" id="ARBA00022670"/>
    </source>
</evidence>
<evidence type="ECO:0000256" key="7">
    <source>
        <dbReference type="ARBA" id="ARBA00023180"/>
    </source>
</evidence>
<dbReference type="EMBL" id="KI631203">
    <property type="protein sequence ID" value="EYU29562.1"/>
    <property type="molecule type" value="Genomic_DNA"/>
</dbReference>
<dbReference type="InterPro" id="IPR034197">
    <property type="entry name" value="Peptidases_S8_3"/>
</dbReference>
<feature type="domain" description="Inhibitor I9" evidence="13">
    <location>
        <begin position="30"/>
        <end position="118"/>
    </location>
</feature>
<dbReference type="Gene3D" id="2.60.40.2310">
    <property type="match status" value="1"/>
</dbReference>
<evidence type="ECO:0000256" key="2">
    <source>
        <dbReference type="ARBA" id="ARBA00011073"/>
    </source>
</evidence>
<dbReference type="Pfam" id="PF02225">
    <property type="entry name" value="PA"/>
    <property type="match status" value="1"/>
</dbReference>
<evidence type="ECO:0000313" key="15">
    <source>
        <dbReference type="EMBL" id="EYU29562.1"/>
    </source>
</evidence>
<dbReference type="AlphaFoldDB" id="A0A022QLI3"/>
<dbReference type="InterPro" id="IPR015500">
    <property type="entry name" value="Peptidase_S8_subtilisin-rel"/>
</dbReference>
<feature type="active site" description="Charge relay system" evidence="8 9">
    <location>
        <position position="150"/>
    </location>
</feature>
<dbReference type="KEGG" id="egt:105966744"/>
<organism evidence="15 16">
    <name type="scientific">Erythranthe guttata</name>
    <name type="common">Yellow monkey flower</name>
    <name type="synonym">Mimulus guttatus</name>
    <dbReference type="NCBI Taxonomy" id="4155"/>
    <lineage>
        <taxon>Eukaryota</taxon>
        <taxon>Viridiplantae</taxon>
        <taxon>Streptophyta</taxon>
        <taxon>Embryophyta</taxon>
        <taxon>Tracheophyta</taxon>
        <taxon>Spermatophyta</taxon>
        <taxon>Magnoliopsida</taxon>
        <taxon>eudicotyledons</taxon>
        <taxon>Gunneridae</taxon>
        <taxon>Pentapetalae</taxon>
        <taxon>asterids</taxon>
        <taxon>lamiids</taxon>
        <taxon>Lamiales</taxon>
        <taxon>Phrymaceae</taxon>
        <taxon>Erythranthe</taxon>
    </lineage>
</organism>
<dbReference type="SUPFAM" id="SSF52743">
    <property type="entry name" value="Subtilisin-like"/>
    <property type="match status" value="1"/>
</dbReference>
<gene>
    <name evidence="15" type="ORF">MIMGU_mgv1a001898mg</name>
</gene>
<dbReference type="Gene3D" id="3.30.70.80">
    <property type="entry name" value="Peptidase S8 propeptide/proteinase inhibitor I9"/>
    <property type="match status" value="1"/>
</dbReference>
<keyword evidence="5 9" id="KW-0378">Hydrolase</keyword>
<dbReference type="eggNOG" id="ENOG502QPQR">
    <property type="taxonomic scope" value="Eukaryota"/>
</dbReference>
<evidence type="ECO:0000256" key="6">
    <source>
        <dbReference type="ARBA" id="ARBA00022825"/>
    </source>
</evidence>
<dbReference type="CDD" id="cd02120">
    <property type="entry name" value="PA_subtilisin_like"/>
    <property type="match status" value="1"/>
</dbReference>
<sequence>MGYYTLFLTLTCVLCFNTIFVRSKDSNLQTYIVHVELPSFPTLTTSSLLTEDLQAYYQTFLASTLSASSPSTDEPSIIYSYHNVFHGFSARLSPEQVKAMEKKPGFISARPQKTLSLHTTHSPNFLGLNQNTGFWRDSNYGRGMIIGVLDSGVNPNHPSFNDDGMPPPPARWRGRCEFNSTIARCNNKLIGARFFTIGDGTPSDEDGHGTHTASTAAGNFVPGANVFGNANGTAAGVAPLAHVATYKVCTTTCEESDIVAAMDAAIDDGVDIISLSLGGPAQDFFGENIAVGAFSAIERGIFVSASAGNNGPFYGTAQNGAPWILTVGASSVDRKIRATAVLGNNEELDGESTFQPSDFPTTLLPLFYSPNDSFCSPASLRSLDLQGMIVLCDNGGGIGRIAKGRAVRAAGGAAMVIVNQQRQGFTTNSDSHVLPATHLSYTDGLRVKAYLNSTASPTATISFKGTVIGDDRAPQVAAFSARGPNPPSPGILKPDIIGPGHNILAAWHVSVENNTGTNSNFNIISGTSMSCPHLSGVAALLKSVHPDWSPAAIKSAIMTTADLVNLAGNPIEDQTQSRADVFAIGSGHVNILKATDPGLVYDMGPQDYVPYLCGLNYTDQQVAVIVNRVVRCAEISSIPEAELNYPSFSVVIGNTSTTYNRTVTNVGEANSVYTVRAALPLVDVRVEPTTLQFSAINQTLTYQTTFTRSSGNATIVNVYVQGFLTWTSAKHTVRSPIVGFVE</sequence>
<dbReference type="InterPro" id="IPR036852">
    <property type="entry name" value="Peptidase_S8/S53_dom_sf"/>
</dbReference>
<evidence type="ECO:0000256" key="4">
    <source>
        <dbReference type="ARBA" id="ARBA00022729"/>
    </source>
</evidence>
<feature type="domain" description="Subtilisin-like protease fibronectin type-III" evidence="14">
    <location>
        <begin position="642"/>
        <end position="738"/>
    </location>
</feature>
<dbReference type="InterPro" id="IPR045051">
    <property type="entry name" value="SBT"/>
</dbReference>
<dbReference type="GO" id="GO:0006508">
    <property type="term" value="P:proteolysis"/>
    <property type="evidence" value="ECO:0007669"/>
    <property type="project" value="UniProtKB-KW"/>
</dbReference>
<feature type="domain" description="Peptidase S8/S53" evidence="11">
    <location>
        <begin position="141"/>
        <end position="569"/>
    </location>
</feature>
<evidence type="ECO:0000259" key="14">
    <source>
        <dbReference type="Pfam" id="PF17766"/>
    </source>
</evidence>
<evidence type="ECO:0000313" key="16">
    <source>
        <dbReference type="Proteomes" id="UP000030748"/>
    </source>
</evidence>
<dbReference type="InterPro" id="IPR000209">
    <property type="entry name" value="Peptidase_S8/S53_dom"/>
</dbReference>
<dbReference type="PROSITE" id="PS00136">
    <property type="entry name" value="SUBTILASE_ASP"/>
    <property type="match status" value="1"/>
</dbReference>
<dbReference type="PANTHER" id="PTHR10795">
    <property type="entry name" value="PROPROTEIN CONVERTASE SUBTILISIN/KEXIN"/>
    <property type="match status" value="1"/>
</dbReference>
<dbReference type="InterPro" id="IPR023827">
    <property type="entry name" value="Peptidase_S8_Asp-AS"/>
</dbReference>
<dbReference type="Pfam" id="PF00082">
    <property type="entry name" value="Peptidase_S8"/>
    <property type="match status" value="1"/>
</dbReference>
<dbReference type="Proteomes" id="UP000030748">
    <property type="component" value="Unassembled WGS sequence"/>
</dbReference>
<dbReference type="Pfam" id="PF05922">
    <property type="entry name" value="Inhibitor_I9"/>
    <property type="match status" value="1"/>
</dbReference>
<evidence type="ECO:0000259" key="13">
    <source>
        <dbReference type="Pfam" id="PF05922"/>
    </source>
</evidence>
<dbReference type="Gene3D" id="3.50.30.30">
    <property type="match status" value="1"/>
</dbReference>
<keyword evidence="7" id="KW-0325">Glycoprotein</keyword>
<dbReference type="GO" id="GO:0005576">
    <property type="term" value="C:extracellular region"/>
    <property type="evidence" value="ECO:0000318"/>
    <property type="project" value="GO_Central"/>
</dbReference>
<dbReference type="Pfam" id="PF17766">
    <property type="entry name" value="fn3_6"/>
    <property type="match status" value="1"/>
</dbReference>
<dbReference type="InterPro" id="IPR003137">
    <property type="entry name" value="PA_domain"/>
</dbReference>
<dbReference type="PRINTS" id="PR00723">
    <property type="entry name" value="SUBTILISIN"/>
</dbReference>
<dbReference type="GO" id="GO:0004252">
    <property type="term" value="F:serine-type endopeptidase activity"/>
    <property type="evidence" value="ECO:0000318"/>
    <property type="project" value="GO_Central"/>
</dbReference>
<evidence type="ECO:0000259" key="11">
    <source>
        <dbReference type="Pfam" id="PF00082"/>
    </source>
</evidence>